<dbReference type="CDD" id="cd15830">
    <property type="entry name" value="BamD"/>
    <property type="match status" value="1"/>
</dbReference>
<evidence type="ECO:0000256" key="2">
    <source>
        <dbReference type="ARBA" id="ARBA00023136"/>
    </source>
</evidence>
<evidence type="ECO:0000313" key="8">
    <source>
        <dbReference type="EMBL" id="THD12123.1"/>
    </source>
</evidence>
<evidence type="ECO:0000256" key="3">
    <source>
        <dbReference type="ARBA" id="ARBA00023139"/>
    </source>
</evidence>
<reference evidence="8 9" key="1">
    <citation type="submission" date="2017-02" db="EMBL/GenBank/DDBJ databases">
        <title>Whole genome sequencing of Metallibacterium scheffleri DSM 24874 (T).</title>
        <authorList>
            <person name="Kumar S."/>
            <person name="Patil P."/>
            <person name="Patil P.B."/>
        </authorList>
    </citation>
    <scope>NUCLEOTIDE SEQUENCE [LARGE SCALE GENOMIC DNA]</scope>
    <source>
        <strain evidence="8 9">DSM 24874</strain>
    </source>
</reference>
<keyword evidence="1 6" id="KW-0732">Signal</keyword>
<keyword evidence="9" id="KW-1185">Reference proteome</keyword>
<sequence precursor="true">MRSIRLFVLLALVLALPACSLFHGKRDNLDTMTVEALYDHATTALKNSNYGGAEQLYNKLIARFPYGPYTERAQINLAYAQFKNDQPDDAYATANRYIKTYPAANDIAYAYYLRGLINFNRSGGMLSRIFPVNRSKRDQGYAVQSFDDFSQLLQRYPTSPYAQDARQRMIWLRNGLAQFEMNIAFYYYERQAYIASLNRAKYVLEHYQQAPQTGDALALMVQSYKHLDDPKLADQALAVLKLNYPHHPYFKHPNSWPHYSSDLWRLIPFKGGFGVTDSGVTAASQK</sequence>
<dbReference type="InterPro" id="IPR039565">
    <property type="entry name" value="BamD-like"/>
</dbReference>
<dbReference type="PANTHER" id="PTHR37423:SF1">
    <property type="entry name" value="OUTER MEMBRANE PROTEIN ASSEMBLY FACTOR BAMD"/>
    <property type="match status" value="1"/>
</dbReference>
<dbReference type="InterPro" id="IPR017689">
    <property type="entry name" value="BamD"/>
</dbReference>
<evidence type="ECO:0000313" key="9">
    <source>
        <dbReference type="Proteomes" id="UP000307749"/>
    </source>
</evidence>
<keyword evidence="3" id="KW-0564">Palmitate</keyword>
<evidence type="ECO:0000256" key="6">
    <source>
        <dbReference type="HAMAP-Rule" id="MF_00922"/>
    </source>
</evidence>
<evidence type="ECO:0000256" key="1">
    <source>
        <dbReference type="ARBA" id="ARBA00022729"/>
    </source>
</evidence>
<keyword evidence="5" id="KW-0449">Lipoprotein</keyword>
<dbReference type="STRING" id="993689.GCA_002077135_03240"/>
<dbReference type="NCBIfam" id="TIGR03302">
    <property type="entry name" value="OM_YfiO"/>
    <property type="match status" value="1"/>
</dbReference>
<dbReference type="Pfam" id="PF13525">
    <property type="entry name" value="YfiO"/>
    <property type="match status" value="1"/>
</dbReference>
<dbReference type="GO" id="GO:0051205">
    <property type="term" value="P:protein insertion into membrane"/>
    <property type="evidence" value="ECO:0007669"/>
    <property type="project" value="UniProtKB-UniRule"/>
</dbReference>
<evidence type="ECO:0000259" key="7">
    <source>
        <dbReference type="Pfam" id="PF13525"/>
    </source>
</evidence>
<feature type="signal peptide" evidence="6">
    <location>
        <begin position="1"/>
        <end position="20"/>
    </location>
</feature>
<dbReference type="GO" id="GO:0043165">
    <property type="term" value="P:Gram-negative-bacterium-type cell outer membrane assembly"/>
    <property type="evidence" value="ECO:0007669"/>
    <property type="project" value="UniProtKB-UniRule"/>
</dbReference>
<gene>
    <name evidence="6" type="primary">bamD</name>
    <name evidence="8" type="ORF">B1806_00800</name>
</gene>
<dbReference type="SUPFAM" id="SSF48452">
    <property type="entry name" value="TPR-like"/>
    <property type="match status" value="1"/>
</dbReference>
<dbReference type="EMBL" id="MWQO01000003">
    <property type="protein sequence ID" value="THD12123.1"/>
    <property type="molecule type" value="Genomic_DNA"/>
</dbReference>
<proteinExistence type="inferred from homology"/>
<dbReference type="RefSeq" id="WP_081129621.1">
    <property type="nucleotide sequence ID" value="NZ_LDOS01000002.1"/>
</dbReference>
<accession>A0A4S3KSL3</accession>
<comment type="function">
    <text evidence="6">Part of the outer membrane protein assembly complex, which is involved in assembly and insertion of beta-barrel proteins into the outer membrane.</text>
</comment>
<protein>
    <recommendedName>
        <fullName evidence="6">Outer membrane protein assembly factor BamD</fullName>
    </recommendedName>
</protein>
<feature type="chain" id="PRO_5021053880" description="Outer membrane protein assembly factor BamD" evidence="6">
    <location>
        <begin position="21"/>
        <end position="286"/>
    </location>
</feature>
<dbReference type="OrthoDB" id="9779191at2"/>
<evidence type="ECO:0000256" key="5">
    <source>
        <dbReference type="ARBA" id="ARBA00023288"/>
    </source>
</evidence>
<dbReference type="GO" id="GO:1990063">
    <property type="term" value="C:Bam protein complex"/>
    <property type="evidence" value="ECO:0007669"/>
    <property type="project" value="TreeGrafter"/>
</dbReference>
<comment type="subcellular location">
    <subcellularLocation>
        <location evidence="6">Cell outer membrane</location>
    </subcellularLocation>
</comment>
<evidence type="ECO:0000256" key="4">
    <source>
        <dbReference type="ARBA" id="ARBA00023237"/>
    </source>
</evidence>
<dbReference type="Gene3D" id="1.25.40.10">
    <property type="entry name" value="Tetratricopeptide repeat domain"/>
    <property type="match status" value="1"/>
</dbReference>
<dbReference type="HAMAP" id="MF_00922">
    <property type="entry name" value="OM_assembly_BamD"/>
    <property type="match status" value="1"/>
</dbReference>
<keyword evidence="4 6" id="KW-0998">Cell outer membrane</keyword>
<feature type="domain" description="Outer membrane lipoprotein BamD-like" evidence="7">
    <location>
        <begin position="32"/>
        <end position="236"/>
    </location>
</feature>
<comment type="subunit">
    <text evidence="6">Part of the Bam complex.</text>
</comment>
<dbReference type="Proteomes" id="UP000307749">
    <property type="component" value="Unassembled WGS sequence"/>
</dbReference>
<dbReference type="PANTHER" id="PTHR37423">
    <property type="entry name" value="SOLUBLE LYTIC MUREIN TRANSGLYCOSYLASE-RELATED"/>
    <property type="match status" value="1"/>
</dbReference>
<keyword evidence="2 6" id="KW-0472">Membrane</keyword>
<comment type="similarity">
    <text evidence="6">Belongs to the BamD family.</text>
</comment>
<dbReference type="InterPro" id="IPR011990">
    <property type="entry name" value="TPR-like_helical_dom_sf"/>
</dbReference>
<dbReference type="AlphaFoldDB" id="A0A4S3KSL3"/>
<comment type="caution">
    <text evidence="8">The sequence shown here is derived from an EMBL/GenBank/DDBJ whole genome shotgun (WGS) entry which is preliminary data.</text>
</comment>
<organism evidence="8 9">
    <name type="scientific">Metallibacterium scheffleri</name>
    <dbReference type="NCBI Taxonomy" id="993689"/>
    <lineage>
        <taxon>Bacteria</taxon>
        <taxon>Pseudomonadati</taxon>
        <taxon>Pseudomonadota</taxon>
        <taxon>Gammaproteobacteria</taxon>
        <taxon>Lysobacterales</taxon>
        <taxon>Rhodanobacteraceae</taxon>
        <taxon>Metallibacterium</taxon>
    </lineage>
</organism>
<name>A0A4S3KSL3_9GAMM</name>